<dbReference type="Proteomes" id="UP001046870">
    <property type="component" value="Chromosome 9"/>
</dbReference>
<feature type="region of interest" description="Disordered" evidence="3">
    <location>
        <begin position="1"/>
        <end position="98"/>
    </location>
</feature>
<dbReference type="InterPro" id="IPR021861">
    <property type="entry name" value="THO_THOC1"/>
</dbReference>
<organism evidence="6 7">
    <name type="scientific">Megalops atlanticus</name>
    <name type="common">Tarpon</name>
    <name type="synonym">Clupea gigantea</name>
    <dbReference type="NCBI Taxonomy" id="7932"/>
    <lineage>
        <taxon>Eukaryota</taxon>
        <taxon>Metazoa</taxon>
        <taxon>Chordata</taxon>
        <taxon>Craniata</taxon>
        <taxon>Vertebrata</taxon>
        <taxon>Euteleostomi</taxon>
        <taxon>Actinopterygii</taxon>
        <taxon>Neopterygii</taxon>
        <taxon>Teleostei</taxon>
        <taxon>Elopiformes</taxon>
        <taxon>Megalopidae</taxon>
        <taxon>Megalops</taxon>
    </lineage>
</organism>
<name>A0A9D3PYL2_MEGAT</name>
<dbReference type="PROSITE" id="PS51830">
    <property type="entry name" value="FIIND"/>
    <property type="match status" value="1"/>
</dbReference>
<evidence type="ECO:0000256" key="2">
    <source>
        <dbReference type="ARBA" id="ARBA00022490"/>
    </source>
</evidence>
<protein>
    <recommendedName>
        <fullName evidence="8">FIIND domain-containing protein</fullName>
    </recommendedName>
</protein>
<evidence type="ECO:0000259" key="4">
    <source>
        <dbReference type="PROSITE" id="PS50017"/>
    </source>
</evidence>
<evidence type="ECO:0008006" key="8">
    <source>
        <dbReference type="Google" id="ProtNLM"/>
    </source>
</evidence>
<evidence type="ECO:0000313" key="6">
    <source>
        <dbReference type="EMBL" id="KAG7471094.1"/>
    </source>
</evidence>
<feature type="compositionally biased region" description="Basic and acidic residues" evidence="3">
    <location>
        <begin position="401"/>
        <end position="410"/>
    </location>
</feature>
<dbReference type="PROSITE" id="PS50017">
    <property type="entry name" value="DEATH_DOMAIN"/>
    <property type="match status" value="1"/>
</dbReference>
<gene>
    <name evidence="6" type="ORF">MATL_G00120730</name>
</gene>
<proteinExistence type="predicted"/>
<evidence type="ECO:0000256" key="1">
    <source>
        <dbReference type="ARBA" id="ARBA00004514"/>
    </source>
</evidence>
<feature type="compositionally biased region" description="Low complexity" evidence="3">
    <location>
        <begin position="32"/>
        <end position="43"/>
    </location>
</feature>
<dbReference type="PANTHER" id="PTHR13265">
    <property type="entry name" value="THO COMPLEX SUBUNIT 1"/>
    <property type="match status" value="1"/>
</dbReference>
<feature type="compositionally biased region" description="Basic and acidic residues" evidence="3">
    <location>
        <begin position="86"/>
        <end position="98"/>
    </location>
</feature>
<feature type="region of interest" description="Disordered" evidence="3">
    <location>
        <begin position="378"/>
        <end position="420"/>
    </location>
</feature>
<comment type="subcellular location">
    <subcellularLocation>
        <location evidence="1">Cytoplasm</location>
        <location evidence="1">Cytosol</location>
    </subcellularLocation>
</comment>
<dbReference type="GO" id="GO:0006406">
    <property type="term" value="P:mRNA export from nucleus"/>
    <property type="evidence" value="ECO:0007669"/>
    <property type="project" value="TreeGrafter"/>
</dbReference>
<dbReference type="SUPFAM" id="SSF47986">
    <property type="entry name" value="DEATH domain"/>
    <property type="match status" value="1"/>
</dbReference>
<accession>A0A9D3PYL2</accession>
<feature type="domain" description="FIIND" evidence="5">
    <location>
        <begin position="106"/>
        <end position="384"/>
    </location>
</feature>
<dbReference type="PANTHER" id="PTHR13265:SF1">
    <property type="entry name" value="CASPASE RECRUITMENT DOMAIN-CONTAINING PROTEIN 8"/>
    <property type="match status" value="1"/>
</dbReference>
<feature type="domain" description="Death" evidence="4">
    <location>
        <begin position="424"/>
        <end position="508"/>
    </location>
</feature>
<dbReference type="GO" id="GO:0000445">
    <property type="term" value="C:THO complex part of transcription export complex"/>
    <property type="evidence" value="ECO:0007669"/>
    <property type="project" value="TreeGrafter"/>
</dbReference>
<dbReference type="OrthoDB" id="428577at2759"/>
<dbReference type="Pfam" id="PF00531">
    <property type="entry name" value="Death"/>
    <property type="match status" value="1"/>
</dbReference>
<dbReference type="EMBL" id="JAFDVH010000009">
    <property type="protein sequence ID" value="KAG7471094.1"/>
    <property type="molecule type" value="Genomic_DNA"/>
</dbReference>
<evidence type="ECO:0000259" key="5">
    <source>
        <dbReference type="PROSITE" id="PS51830"/>
    </source>
</evidence>
<evidence type="ECO:0000256" key="3">
    <source>
        <dbReference type="SAM" id="MobiDB-lite"/>
    </source>
</evidence>
<reference evidence="6" key="1">
    <citation type="submission" date="2021-01" db="EMBL/GenBank/DDBJ databases">
        <authorList>
            <person name="Zahm M."/>
            <person name="Roques C."/>
            <person name="Cabau C."/>
            <person name="Klopp C."/>
            <person name="Donnadieu C."/>
            <person name="Jouanno E."/>
            <person name="Lampietro C."/>
            <person name="Louis A."/>
            <person name="Herpin A."/>
            <person name="Echchiki A."/>
            <person name="Berthelot C."/>
            <person name="Parey E."/>
            <person name="Roest-Crollius H."/>
            <person name="Braasch I."/>
            <person name="Postlethwait J."/>
            <person name="Bobe J."/>
            <person name="Montfort J."/>
            <person name="Bouchez O."/>
            <person name="Begum T."/>
            <person name="Mejri S."/>
            <person name="Adams A."/>
            <person name="Chen W.-J."/>
            <person name="Guiguen Y."/>
        </authorList>
    </citation>
    <scope>NUCLEOTIDE SEQUENCE</scope>
    <source>
        <strain evidence="6">YG-15Mar2019-1</strain>
        <tissue evidence="6">Brain</tissue>
    </source>
</reference>
<dbReference type="Gene3D" id="1.10.533.10">
    <property type="entry name" value="Death Domain, Fas"/>
    <property type="match status" value="1"/>
</dbReference>
<dbReference type="Pfam" id="PF13553">
    <property type="entry name" value="FIIND"/>
    <property type="match status" value="1"/>
</dbReference>
<sequence length="515" mass="58221">MVAEMASFGTSNPFQESNEDNSLPDPKEILTENENNSSDNTENSTEESSEDEHSDGDATENDNEGEKEDPDVGGSRHDQGSAPKPSVEEQNGKDAPPRPCCEKCKAIQNHSYERVTPRKISRGRLLLILEGEGTYECSVTGLVFEVSQKVQIRYSILSWGKFGMYLKESWKFAGPIFDVDCDPSILKSIQFPHSLCLADQDSEVTFGILHVKNSCPLVEPSVDHSGSHVKWSVTSLSPVGPIVQTSQPAEHHGVVLVYKEVGQRPSSSFRVYLATNNHSDIKDIQKEVRNSKKRYVKMEKPPTCRRLLEEKKKYKLMSEPEGEINPEDFQFTQAAVKIKGYFEAFFEQPPPFKLSLVEADSGQTVWTATLREGDCEDNVIEKPRSRKDTRKRSSSTSEEEQISKRPRYEDVPDGVGAPKSLDITDQQLMTVAKRMGKEWKQVAICYLGLRMQDLEDIQNTDEDLTMHKFKMLDKWRRRTKGEASVSQLWKSLNHDDVPNEVRDTLEAMLPNNPAK</sequence>
<comment type="caution">
    <text evidence="6">The sequence shown here is derived from an EMBL/GenBank/DDBJ whole genome shotgun (WGS) entry which is preliminary data.</text>
</comment>
<dbReference type="GO" id="GO:0007165">
    <property type="term" value="P:signal transduction"/>
    <property type="evidence" value="ECO:0007669"/>
    <property type="project" value="InterPro"/>
</dbReference>
<evidence type="ECO:0000313" key="7">
    <source>
        <dbReference type="Proteomes" id="UP001046870"/>
    </source>
</evidence>
<keyword evidence="2" id="KW-0963">Cytoplasm</keyword>
<dbReference type="InterPro" id="IPR000488">
    <property type="entry name" value="Death_dom"/>
</dbReference>
<dbReference type="Pfam" id="PF23679">
    <property type="entry name" value="UPA-FIIND"/>
    <property type="match status" value="1"/>
</dbReference>
<feature type="compositionally biased region" description="Basic residues" evidence="3">
    <location>
        <begin position="384"/>
        <end position="393"/>
    </location>
</feature>
<dbReference type="GO" id="GO:0005829">
    <property type="term" value="C:cytosol"/>
    <property type="evidence" value="ECO:0007669"/>
    <property type="project" value="UniProtKB-SubCell"/>
</dbReference>
<dbReference type="InterPro" id="IPR025307">
    <property type="entry name" value="FIIND_dom"/>
</dbReference>
<feature type="compositionally biased region" description="Acidic residues" evidence="3">
    <location>
        <begin position="44"/>
        <end position="71"/>
    </location>
</feature>
<dbReference type="FunFam" id="1.10.533.10:FF:000088">
    <property type="entry name" value="P53-induced death domain protein 1"/>
    <property type="match status" value="1"/>
</dbReference>
<keyword evidence="7" id="KW-1185">Reference proteome</keyword>
<dbReference type="InterPro" id="IPR011029">
    <property type="entry name" value="DEATH-like_dom_sf"/>
</dbReference>
<dbReference type="AlphaFoldDB" id="A0A9D3PYL2"/>